<dbReference type="GO" id="GO:0005739">
    <property type="term" value="C:mitochondrion"/>
    <property type="evidence" value="ECO:0007669"/>
    <property type="project" value="TreeGrafter"/>
</dbReference>
<dbReference type="InterPro" id="IPR035903">
    <property type="entry name" value="HesB-like_dom_sf"/>
</dbReference>
<evidence type="ECO:0000259" key="3">
    <source>
        <dbReference type="Pfam" id="PF01521"/>
    </source>
</evidence>
<dbReference type="InterPro" id="IPR000361">
    <property type="entry name" value="ATAP_core_dom"/>
</dbReference>
<dbReference type="InterPro" id="IPR017870">
    <property type="entry name" value="FeS_cluster_insertion_CS"/>
</dbReference>
<dbReference type="NCBIfam" id="TIGR00049">
    <property type="entry name" value="iron-sulfur cluster assembly accessory protein"/>
    <property type="match status" value="1"/>
</dbReference>
<feature type="domain" description="Core" evidence="3">
    <location>
        <begin position="78"/>
        <end position="180"/>
    </location>
</feature>
<accession>A0AAV1JY38</accession>
<dbReference type="InterPro" id="IPR016092">
    <property type="entry name" value="ATAP"/>
</dbReference>
<evidence type="ECO:0000313" key="5">
    <source>
        <dbReference type="Proteomes" id="UP001497472"/>
    </source>
</evidence>
<dbReference type="PANTHER" id="PTHR10072">
    <property type="entry name" value="IRON-SULFUR CLUSTER ASSEMBLY PROTEIN"/>
    <property type="match status" value="1"/>
</dbReference>
<dbReference type="Gene3D" id="2.60.300.12">
    <property type="entry name" value="HesB-like domain"/>
    <property type="match status" value="1"/>
</dbReference>
<evidence type="ECO:0000256" key="1">
    <source>
        <dbReference type="ARBA" id="ARBA00006718"/>
    </source>
</evidence>
<keyword evidence="5" id="KW-1185">Reference proteome</keyword>
<dbReference type="EMBL" id="CAVLEF010000225">
    <property type="protein sequence ID" value="CAK1553551.1"/>
    <property type="molecule type" value="Genomic_DNA"/>
</dbReference>
<organism evidence="4 5">
    <name type="scientific">Leptosia nina</name>
    <dbReference type="NCBI Taxonomy" id="320188"/>
    <lineage>
        <taxon>Eukaryota</taxon>
        <taxon>Metazoa</taxon>
        <taxon>Ecdysozoa</taxon>
        <taxon>Arthropoda</taxon>
        <taxon>Hexapoda</taxon>
        <taxon>Insecta</taxon>
        <taxon>Pterygota</taxon>
        <taxon>Neoptera</taxon>
        <taxon>Endopterygota</taxon>
        <taxon>Lepidoptera</taxon>
        <taxon>Glossata</taxon>
        <taxon>Ditrysia</taxon>
        <taxon>Papilionoidea</taxon>
        <taxon>Pieridae</taxon>
        <taxon>Pierinae</taxon>
        <taxon>Leptosia</taxon>
    </lineage>
</organism>
<evidence type="ECO:0000313" key="4">
    <source>
        <dbReference type="EMBL" id="CAK1553551.1"/>
    </source>
</evidence>
<dbReference type="PROSITE" id="PS01152">
    <property type="entry name" value="HESB"/>
    <property type="match status" value="1"/>
</dbReference>
<protein>
    <recommendedName>
        <fullName evidence="2">Iron-sulfur cluster assembly 1 homolog, mitochondrial</fullName>
    </recommendedName>
</protein>
<dbReference type="PANTHER" id="PTHR10072:SF41">
    <property type="entry name" value="IRON-SULFUR CLUSTER ASSEMBLY 1 HOMOLOG, MITOCHONDRIAL"/>
    <property type="match status" value="1"/>
</dbReference>
<dbReference type="GO" id="GO:0016226">
    <property type="term" value="P:iron-sulfur cluster assembly"/>
    <property type="evidence" value="ECO:0007669"/>
    <property type="project" value="InterPro"/>
</dbReference>
<reference evidence="4 5" key="1">
    <citation type="submission" date="2023-11" db="EMBL/GenBank/DDBJ databases">
        <authorList>
            <person name="Okamura Y."/>
        </authorList>
    </citation>
    <scope>NUCLEOTIDE SEQUENCE [LARGE SCALE GENOMIC DNA]</scope>
</reference>
<sequence length="184" mass="20165">MDPVSDDLQFIIHVSDESSSDSDESDIKNVFPNFCFARKLIRGISPQNRSRNKMATKTIASATVRAVKKRVLPSRAALILTQSAVAKVKEIMAKEDAKGSIGLKVGVRQRGCNGLSYTLDYAKEKGKLDEEVKQDGVTIIIDKKAQLTLLGTEMDFVEDKLSSEFVFNNPNIKGTCGCGESFSI</sequence>
<dbReference type="Proteomes" id="UP001497472">
    <property type="component" value="Unassembled WGS sequence"/>
</dbReference>
<evidence type="ECO:0000256" key="2">
    <source>
        <dbReference type="ARBA" id="ARBA00039743"/>
    </source>
</evidence>
<dbReference type="GO" id="GO:0051537">
    <property type="term" value="F:2 iron, 2 sulfur cluster binding"/>
    <property type="evidence" value="ECO:0007669"/>
    <property type="project" value="TreeGrafter"/>
</dbReference>
<dbReference type="SUPFAM" id="SSF89360">
    <property type="entry name" value="HesB-like domain"/>
    <property type="match status" value="1"/>
</dbReference>
<dbReference type="InterPro" id="IPR050322">
    <property type="entry name" value="Fe-S_cluster_asmbl/transfer"/>
</dbReference>
<name>A0AAV1JY38_9NEOP</name>
<comment type="caution">
    <text evidence="4">The sequence shown here is derived from an EMBL/GenBank/DDBJ whole genome shotgun (WGS) entry which is preliminary data.</text>
</comment>
<gene>
    <name evidence="4" type="ORF">LNINA_LOCUS12531</name>
</gene>
<proteinExistence type="inferred from homology"/>
<dbReference type="Pfam" id="PF01521">
    <property type="entry name" value="Fe-S_biosyn"/>
    <property type="match status" value="1"/>
</dbReference>
<dbReference type="FunFam" id="2.60.300.12:FF:000001">
    <property type="entry name" value="Iron-binding protein IscA"/>
    <property type="match status" value="1"/>
</dbReference>
<comment type="similarity">
    <text evidence="1">Belongs to the HesB/IscA family.</text>
</comment>
<dbReference type="AlphaFoldDB" id="A0AAV1JY38"/>